<accession>A0A4Y2TLM5</accession>
<keyword evidence="3" id="KW-0677">Repeat</keyword>
<dbReference type="Pfam" id="PF00567">
    <property type="entry name" value="TUDOR"/>
    <property type="match status" value="1"/>
</dbReference>
<dbReference type="PANTHER" id="PTHR22948">
    <property type="entry name" value="TUDOR DOMAIN CONTAINING PROTEIN"/>
    <property type="match status" value="1"/>
</dbReference>
<evidence type="ECO:0000256" key="2">
    <source>
        <dbReference type="ARBA" id="ARBA00022490"/>
    </source>
</evidence>
<feature type="domain" description="HTH OST-type" evidence="7">
    <location>
        <begin position="6"/>
        <end position="78"/>
    </location>
</feature>
<feature type="domain" description="Tudor" evidence="6">
    <location>
        <begin position="348"/>
        <end position="407"/>
    </location>
</feature>
<proteinExistence type="predicted"/>
<dbReference type="AlphaFoldDB" id="A0A4Y2TLM5"/>
<evidence type="ECO:0000256" key="3">
    <source>
        <dbReference type="ARBA" id="ARBA00022737"/>
    </source>
</evidence>
<dbReference type="SMART" id="SM00333">
    <property type="entry name" value="TUDOR"/>
    <property type="match status" value="1"/>
</dbReference>
<dbReference type="InterPro" id="IPR025605">
    <property type="entry name" value="OST-HTH/LOTUS_dom"/>
</dbReference>
<keyword evidence="9" id="KW-1185">Reference proteome</keyword>
<evidence type="ECO:0000313" key="8">
    <source>
        <dbReference type="EMBL" id="GBO01523.1"/>
    </source>
</evidence>
<gene>
    <name evidence="8" type="primary">TDRD5_4</name>
    <name evidence="8" type="ORF">AVEN_204069_1</name>
</gene>
<dbReference type="Gene3D" id="2.40.50.90">
    <property type="match status" value="1"/>
</dbReference>
<dbReference type="Gene3D" id="2.30.30.140">
    <property type="match status" value="1"/>
</dbReference>
<reference evidence="8 9" key="1">
    <citation type="journal article" date="2019" name="Sci. Rep.">
        <title>Orb-weaving spider Araneus ventricosus genome elucidates the spidroin gene catalogue.</title>
        <authorList>
            <person name="Kono N."/>
            <person name="Nakamura H."/>
            <person name="Ohtoshi R."/>
            <person name="Moran D.A.P."/>
            <person name="Shinohara A."/>
            <person name="Yoshida Y."/>
            <person name="Fujiwara M."/>
            <person name="Mori M."/>
            <person name="Tomita M."/>
            <person name="Arakawa K."/>
        </authorList>
    </citation>
    <scope>NUCLEOTIDE SEQUENCE [LARGE SCALE GENOMIC DNA]</scope>
</reference>
<dbReference type="SUPFAM" id="SSF63748">
    <property type="entry name" value="Tudor/PWWP/MBT"/>
    <property type="match status" value="1"/>
</dbReference>
<dbReference type="InterPro" id="IPR002999">
    <property type="entry name" value="Tudor"/>
</dbReference>
<dbReference type="InterPro" id="IPR041966">
    <property type="entry name" value="LOTUS-like"/>
</dbReference>
<evidence type="ECO:0000256" key="4">
    <source>
        <dbReference type="ARBA" id="ARBA00022871"/>
    </source>
</evidence>
<dbReference type="CDD" id="cd08824">
    <property type="entry name" value="LOTUS"/>
    <property type="match status" value="1"/>
</dbReference>
<dbReference type="InterPro" id="IPR050621">
    <property type="entry name" value="Tudor_domain_containing"/>
</dbReference>
<dbReference type="OrthoDB" id="9995375at2759"/>
<sequence>MNKPDEYETVKKEIRSLLITFKNGCSLFEFKKHYQLMMGCDLPFTQFQFRNEIDFLYSMPDAVQISSTGRDYYLKVVGDQSTKHIQKLVNKQKSNNQKSVSLPGPLQVVAPPPGFHKSYSPPPRFATEAKMKRELSPSIMYEVVDLIRKYYGGLNLQDVLKRYRCCYGKDLPFTTYGFYTLEEFLRAIPQLDLRQIDDDIHIFCSSQGEDVYPRSLEMNSISRNKSGIVQTTSKENYCRFKRKMDCLDDFAINLGEKLETFPSSERIGNYLLLPAKAVCPLNQYTEQRLPTRLVAGSFFPAYVANILNPGHMYIQLGDEEQALSDMNHVLEKFYTDSESRTFVMKDVHILPGSIGVAQWPLDMHWYRIKVMSLLSDDSVKVFFVDYGTMDIISKTLLRYIREDFISFPAQAMKASLAYVKPPRGFNTWSRRATDRILELTLDECVKAKVEDIVDDVLSVILYNQNDIYINGVLLDENLAQSTSVGGNYPEPVNLSDMASASNNPICDLPPAISSPSAEAGKPLSSISQVS</sequence>
<dbReference type="PROSITE" id="PS50304">
    <property type="entry name" value="TUDOR"/>
    <property type="match status" value="1"/>
</dbReference>
<dbReference type="CDD" id="cd09972">
    <property type="entry name" value="LOTUS_TDRD_OSKAR"/>
    <property type="match status" value="1"/>
</dbReference>
<comment type="subcellular location">
    <subcellularLocation>
        <location evidence="1">Cytoplasm</location>
    </subcellularLocation>
</comment>
<feature type="domain" description="HTH OST-type" evidence="7">
    <location>
        <begin position="135"/>
        <end position="215"/>
    </location>
</feature>
<evidence type="ECO:0000256" key="5">
    <source>
        <dbReference type="SAM" id="MobiDB-lite"/>
    </source>
</evidence>
<dbReference type="GO" id="GO:0007283">
    <property type="term" value="P:spermatogenesis"/>
    <property type="evidence" value="ECO:0007669"/>
    <property type="project" value="UniProtKB-KW"/>
</dbReference>
<evidence type="ECO:0000256" key="1">
    <source>
        <dbReference type="ARBA" id="ARBA00004496"/>
    </source>
</evidence>
<evidence type="ECO:0000313" key="9">
    <source>
        <dbReference type="Proteomes" id="UP000499080"/>
    </source>
</evidence>
<feature type="non-terminal residue" evidence="8">
    <location>
        <position position="1"/>
    </location>
</feature>
<protein>
    <submittedName>
        <fullName evidence="8">Tudor domain-containing protein 5</fullName>
    </submittedName>
</protein>
<dbReference type="Proteomes" id="UP000499080">
    <property type="component" value="Unassembled WGS sequence"/>
</dbReference>
<dbReference type="EMBL" id="BGPR01029624">
    <property type="protein sequence ID" value="GBO01523.1"/>
    <property type="molecule type" value="Genomic_DNA"/>
</dbReference>
<name>A0A4Y2TLM5_ARAVE</name>
<dbReference type="PROSITE" id="PS51644">
    <property type="entry name" value="HTH_OST"/>
    <property type="match status" value="2"/>
</dbReference>
<dbReference type="GO" id="GO:0005737">
    <property type="term" value="C:cytoplasm"/>
    <property type="evidence" value="ECO:0007669"/>
    <property type="project" value="UniProtKB-SubCell"/>
</dbReference>
<dbReference type="InterPro" id="IPR035437">
    <property type="entry name" value="SNase_OB-fold_sf"/>
</dbReference>
<dbReference type="GO" id="GO:0030154">
    <property type="term" value="P:cell differentiation"/>
    <property type="evidence" value="ECO:0007669"/>
    <property type="project" value="UniProtKB-ARBA"/>
</dbReference>
<keyword evidence="4" id="KW-0744">Spermatogenesis</keyword>
<dbReference type="Gene3D" id="3.30.420.610">
    <property type="entry name" value="LOTUS domain-like"/>
    <property type="match status" value="2"/>
</dbReference>
<comment type="caution">
    <text evidence="8">The sequence shown here is derived from an EMBL/GenBank/DDBJ whole genome shotgun (WGS) entry which is preliminary data.</text>
</comment>
<organism evidence="8 9">
    <name type="scientific">Araneus ventricosus</name>
    <name type="common">Orbweaver spider</name>
    <name type="synonym">Epeira ventricosa</name>
    <dbReference type="NCBI Taxonomy" id="182803"/>
    <lineage>
        <taxon>Eukaryota</taxon>
        <taxon>Metazoa</taxon>
        <taxon>Ecdysozoa</taxon>
        <taxon>Arthropoda</taxon>
        <taxon>Chelicerata</taxon>
        <taxon>Arachnida</taxon>
        <taxon>Araneae</taxon>
        <taxon>Araneomorphae</taxon>
        <taxon>Entelegynae</taxon>
        <taxon>Araneoidea</taxon>
        <taxon>Araneidae</taxon>
        <taxon>Araneus</taxon>
    </lineage>
</organism>
<keyword evidence="2" id="KW-0963">Cytoplasm</keyword>
<evidence type="ECO:0000259" key="6">
    <source>
        <dbReference type="PROSITE" id="PS50304"/>
    </source>
</evidence>
<dbReference type="Pfam" id="PF12872">
    <property type="entry name" value="OST-HTH"/>
    <property type="match status" value="2"/>
</dbReference>
<dbReference type="PANTHER" id="PTHR22948:SF29">
    <property type="entry name" value="FI02030P-RELATED"/>
    <property type="match status" value="1"/>
</dbReference>
<evidence type="ECO:0000259" key="7">
    <source>
        <dbReference type="PROSITE" id="PS51644"/>
    </source>
</evidence>
<feature type="region of interest" description="Disordered" evidence="5">
    <location>
        <begin position="509"/>
        <end position="530"/>
    </location>
</feature>
<keyword evidence="4" id="KW-0221">Differentiation</keyword>